<dbReference type="SUPFAM" id="SSF55347">
    <property type="entry name" value="Glyceraldehyde-3-phosphate dehydrogenase-like, C-terminal domain"/>
    <property type="match status" value="1"/>
</dbReference>
<keyword evidence="10 13" id="KW-0486">Methionine biosynthesis</keyword>
<dbReference type="PROSITE" id="PS01042">
    <property type="entry name" value="HOMOSER_DHGENASE"/>
    <property type="match status" value="1"/>
</dbReference>
<keyword evidence="7 10" id="KW-0560">Oxidoreductase</keyword>
<keyword evidence="8" id="KW-0915">Sodium</keyword>
<comment type="catalytic activity">
    <reaction evidence="9">
        <text>L-homoserine + NADP(+) = L-aspartate 4-semialdehyde + NADPH + H(+)</text>
        <dbReference type="Rhea" id="RHEA:15761"/>
        <dbReference type="ChEBI" id="CHEBI:15378"/>
        <dbReference type="ChEBI" id="CHEBI:57476"/>
        <dbReference type="ChEBI" id="CHEBI:57783"/>
        <dbReference type="ChEBI" id="CHEBI:58349"/>
        <dbReference type="ChEBI" id="CHEBI:537519"/>
        <dbReference type="EC" id="1.1.1.3"/>
    </reaction>
    <physiologicalReaction direction="right-to-left" evidence="9">
        <dbReference type="Rhea" id="RHEA:15763"/>
    </physiologicalReaction>
</comment>
<feature type="binding site" evidence="12">
    <location>
        <position position="128"/>
    </location>
    <ligand>
        <name>NADPH</name>
        <dbReference type="ChEBI" id="CHEBI:57783"/>
    </ligand>
</feature>
<name>A0A7D4BWP4_9BACL</name>
<feature type="domain" description="Homoserine dehydrogenase catalytic" evidence="15">
    <location>
        <begin position="160"/>
        <end position="337"/>
    </location>
</feature>
<keyword evidence="17" id="KW-1185">Reference proteome</keyword>
<comment type="pathway">
    <text evidence="1 13">Amino-acid biosynthesis; L-threonine biosynthesis; L-threonine from L-aspartate: step 3/5.</text>
</comment>
<dbReference type="RefSeq" id="WP_173223341.1">
    <property type="nucleotide sequence ID" value="NZ_CP048104.1"/>
</dbReference>
<dbReference type="GO" id="GO:0009088">
    <property type="term" value="P:threonine biosynthetic process"/>
    <property type="evidence" value="ECO:0007669"/>
    <property type="project" value="UniProtKB-UniPathway"/>
</dbReference>
<evidence type="ECO:0000313" key="17">
    <source>
        <dbReference type="Proteomes" id="UP000503088"/>
    </source>
</evidence>
<dbReference type="NCBIfam" id="NF004976">
    <property type="entry name" value="PRK06349.1"/>
    <property type="match status" value="1"/>
</dbReference>
<dbReference type="EMBL" id="CP048104">
    <property type="protein sequence ID" value="QKG85053.1"/>
    <property type="molecule type" value="Genomic_DNA"/>
</dbReference>
<dbReference type="AlphaFoldDB" id="A0A7D4BWP4"/>
<comment type="pathway">
    <text evidence="2 13">Amino-acid biosynthesis; L-methionine biosynthesis via de novo pathway; L-homoserine from L-aspartate: step 3/3.</text>
</comment>
<evidence type="ECO:0000256" key="13">
    <source>
        <dbReference type="RuleBase" id="RU000579"/>
    </source>
</evidence>
<keyword evidence="10 12" id="KW-0521">NADP</keyword>
<evidence type="ECO:0000256" key="1">
    <source>
        <dbReference type="ARBA" id="ARBA00005056"/>
    </source>
</evidence>
<dbReference type="NCBIfam" id="NF004912">
    <property type="entry name" value="PRK06270.1"/>
    <property type="match status" value="1"/>
</dbReference>
<dbReference type="UniPathway" id="UPA00051">
    <property type="reaction ID" value="UER00465"/>
</dbReference>
<comment type="similarity">
    <text evidence="3 10 14">Belongs to the homoserine dehydrogenase family.</text>
</comment>
<keyword evidence="6 10" id="KW-0791">Threonine biosynthesis</keyword>
<dbReference type="GO" id="GO:0009086">
    <property type="term" value="P:methionine biosynthetic process"/>
    <property type="evidence" value="ECO:0007669"/>
    <property type="project" value="UniProtKB-KW"/>
</dbReference>
<dbReference type="InterPro" id="IPR036291">
    <property type="entry name" value="NAD(P)-bd_dom_sf"/>
</dbReference>
<evidence type="ECO:0000256" key="3">
    <source>
        <dbReference type="ARBA" id="ARBA00006753"/>
    </source>
</evidence>
<evidence type="ECO:0000256" key="4">
    <source>
        <dbReference type="ARBA" id="ARBA00013213"/>
    </source>
</evidence>
<evidence type="ECO:0000256" key="6">
    <source>
        <dbReference type="ARBA" id="ARBA00022697"/>
    </source>
</evidence>
<evidence type="ECO:0000256" key="12">
    <source>
        <dbReference type="PIRSR" id="PIRSR036497-2"/>
    </source>
</evidence>
<dbReference type="EC" id="1.1.1.3" evidence="4 10"/>
<evidence type="ECO:0000256" key="2">
    <source>
        <dbReference type="ARBA" id="ARBA00005062"/>
    </source>
</evidence>
<dbReference type="InterPro" id="IPR022697">
    <property type="entry name" value="HDH_short"/>
</dbReference>
<proteinExistence type="inferred from homology"/>
<dbReference type="UniPathway" id="UPA00050">
    <property type="reaction ID" value="UER00063"/>
</dbReference>
<dbReference type="Pfam" id="PF00742">
    <property type="entry name" value="Homoserine_dh"/>
    <property type="match status" value="1"/>
</dbReference>
<feature type="active site" description="Proton donor" evidence="11">
    <location>
        <position position="227"/>
    </location>
</feature>
<sequence>MTHHLALIGFGTVGQALAEILRERGKMLQKQGLDIQVNAVSDPLKGSLYHPEGLDLNLLLQAEKRGHLDFYPERDGLQRGWNSFKTIEDTDVDTVVEVSYTDIRTGQPAIDHCRRAFQSGKNVVMTNKGPVALAYHELSKMARDCGVDWKYEGTVMSGTPVIRTARSALVGNEITEIRGIFNGTTNYMLSQMEEGVRFSEALESAQSLGMAEADPTSDIEGYDVLYKVMILAQVVMGIPVDRDKVIRKGIRDLSPEMIRQSLQEGKRWKMVGSIKKNGNECQVAVQPVLLSLSDPLSGIGGAMNGVTFVCDLAGPITVVGAGAGRRETGYALLSDLIHLIREEENDGIRGEETIIRQDALERREKVD</sequence>
<accession>A0A7D4BWP4</accession>
<dbReference type="Proteomes" id="UP000503088">
    <property type="component" value="Chromosome"/>
</dbReference>
<evidence type="ECO:0000256" key="14">
    <source>
        <dbReference type="RuleBase" id="RU004171"/>
    </source>
</evidence>
<dbReference type="PIRSF" id="PIRSF036497">
    <property type="entry name" value="HDH_short"/>
    <property type="match status" value="1"/>
</dbReference>
<evidence type="ECO:0000256" key="5">
    <source>
        <dbReference type="ARBA" id="ARBA00013376"/>
    </source>
</evidence>
<evidence type="ECO:0000259" key="15">
    <source>
        <dbReference type="Pfam" id="PF00742"/>
    </source>
</evidence>
<gene>
    <name evidence="16" type="ORF">GXN76_11625</name>
</gene>
<protein>
    <recommendedName>
        <fullName evidence="5 10">Homoserine dehydrogenase</fullName>
        <shortName evidence="10">HDH</shortName>
        <ecNumber evidence="4 10">1.1.1.3</ecNumber>
    </recommendedName>
</protein>
<organism evidence="16 17">
    <name type="scientific">Kroppenstedtia pulmonis</name>
    <dbReference type="NCBI Taxonomy" id="1380685"/>
    <lineage>
        <taxon>Bacteria</taxon>
        <taxon>Bacillati</taxon>
        <taxon>Bacillota</taxon>
        <taxon>Bacilli</taxon>
        <taxon>Bacillales</taxon>
        <taxon>Thermoactinomycetaceae</taxon>
        <taxon>Kroppenstedtia</taxon>
    </lineage>
</organism>
<dbReference type="Gene3D" id="3.40.50.720">
    <property type="entry name" value="NAD(P)-binding Rossmann-like Domain"/>
    <property type="match status" value="1"/>
</dbReference>
<dbReference type="InterPro" id="IPR001342">
    <property type="entry name" value="HDH_cat"/>
</dbReference>
<keyword evidence="10 13" id="KW-0028">Amino-acid biosynthesis</keyword>
<evidence type="ECO:0000256" key="8">
    <source>
        <dbReference type="ARBA" id="ARBA00023053"/>
    </source>
</evidence>
<dbReference type="GO" id="GO:0004412">
    <property type="term" value="F:homoserine dehydrogenase activity"/>
    <property type="evidence" value="ECO:0007669"/>
    <property type="project" value="UniProtKB-EC"/>
</dbReference>
<dbReference type="FunFam" id="3.30.360.10:FF:000005">
    <property type="entry name" value="Homoserine dehydrogenase"/>
    <property type="match status" value="1"/>
</dbReference>
<evidence type="ECO:0000256" key="11">
    <source>
        <dbReference type="PIRSR" id="PIRSR036497-1"/>
    </source>
</evidence>
<feature type="binding site" evidence="12">
    <location>
        <position position="212"/>
    </location>
    <ligand>
        <name>L-homoserine</name>
        <dbReference type="ChEBI" id="CHEBI:57476"/>
    </ligand>
</feature>
<dbReference type="KEGG" id="kpul:GXN76_11625"/>
<dbReference type="Gene3D" id="3.30.360.10">
    <property type="entry name" value="Dihydrodipicolinate Reductase, domain 2"/>
    <property type="match status" value="1"/>
</dbReference>
<feature type="binding site" evidence="12">
    <location>
        <begin position="9"/>
        <end position="14"/>
    </location>
    <ligand>
        <name>NADP(+)</name>
        <dbReference type="ChEBI" id="CHEBI:58349"/>
    </ligand>
</feature>
<evidence type="ECO:0000256" key="10">
    <source>
        <dbReference type="PIRNR" id="PIRNR036497"/>
    </source>
</evidence>
<dbReference type="PANTHER" id="PTHR43331">
    <property type="entry name" value="HOMOSERINE DEHYDROGENASE"/>
    <property type="match status" value="1"/>
</dbReference>
<dbReference type="SUPFAM" id="SSF51735">
    <property type="entry name" value="NAD(P)-binding Rossmann-fold domains"/>
    <property type="match status" value="1"/>
</dbReference>
<evidence type="ECO:0000256" key="7">
    <source>
        <dbReference type="ARBA" id="ARBA00023002"/>
    </source>
</evidence>
<dbReference type="PANTHER" id="PTHR43331:SF1">
    <property type="entry name" value="HOMOSERINE DEHYDROGENASE"/>
    <property type="match status" value="1"/>
</dbReference>
<reference evidence="16 17" key="1">
    <citation type="submission" date="2020-01" db="EMBL/GenBank/DDBJ databases">
        <authorList>
            <person name="Gulvik C.A."/>
            <person name="Batra D.G."/>
        </authorList>
    </citation>
    <scope>NUCLEOTIDE SEQUENCE [LARGE SCALE GENOMIC DNA]</scope>
    <source>
        <strain evidence="16 17">W9323</strain>
    </source>
</reference>
<evidence type="ECO:0000313" key="16">
    <source>
        <dbReference type="EMBL" id="QKG85053.1"/>
    </source>
</evidence>
<evidence type="ECO:0000256" key="9">
    <source>
        <dbReference type="ARBA" id="ARBA00048841"/>
    </source>
</evidence>
<dbReference type="InterPro" id="IPR019811">
    <property type="entry name" value="HDH_CS"/>
</dbReference>